<feature type="region of interest" description="Disordered" evidence="1">
    <location>
        <begin position="1"/>
        <end position="35"/>
    </location>
</feature>
<dbReference type="InterPro" id="IPR014944">
    <property type="entry name" value="Toxin_SymE-like"/>
</dbReference>
<dbReference type="EMBL" id="CXOI01000082">
    <property type="protein sequence ID" value="CTP92712.1"/>
    <property type="molecule type" value="Genomic_DNA"/>
</dbReference>
<dbReference type="GO" id="GO:0003723">
    <property type="term" value="F:RNA binding"/>
    <property type="evidence" value="ECO:0007669"/>
    <property type="project" value="InterPro"/>
</dbReference>
<dbReference type="Proteomes" id="UP000046187">
    <property type="component" value="Unassembled WGS sequence"/>
</dbReference>
<keyword evidence="4" id="KW-1185">Reference proteome</keyword>
<gene>
    <name evidence="3" type="ORF">XTALMG727_3861</name>
</gene>
<dbReference type="Pfam" id="PF08845">
    <property type="entry name" value="SymE_toxin"/>
    <property type="match status" value="1"/>
</dbReference>
<dbReference type="RefSeq" id="WP_053836652.1">
    <property type="nucleotide sequence ID" value="NZ_CXOI01000082.1"/>
</dbReference>
<protein>
    <recommendedName>
        <fullName evidence="2">Toxin SymE-like domain-containing protein</fullName>
    </recommendedName>
</protein>
<dbReference type="GO" id="GO:0016070">
    <property type="term" value="P:RNA metabolic process"/>
    <property type="evidence" value="ECO:0007669"/>
    <property type="project" value="InterPro"/>
</dbReference>
<evidence type="ECO:0000313" key="3">
    <source>
        <dbReference type="EMBL" id="CTP92712.1"/>
    </source>
</evidence>
<organism evidence="3 4">
    <name type="scientific">Xanthomonas graminis pv. arrhenatheri LMG 727</name>
    <dbReference type="NCBI Taxonomy" id="1195923"/>
    <lineage>
        <taxon>Bacteria</taxon>
        <taxon>Pseudomonadati</taxon>
        <taxon>Pseudomonadota</taxon>
        <taxon>Gammaproteobacteria</taxon>
        <taxon>Lysobacterales</taxon>
        <taxon>Lysobacteraceae</taxon>
        <taxon>Xanthomonas</taxon>
        <taxon>Xanthomonas translucens group</taxon>
        <taxon>Xanthomonas graminis</taxon>
    </lineage>
</organism>
<dbReference type="GO" id="GO:0005737">
    <property type="term" value="C:cytoplasm"/>
    <property type="evidence" value="ECO:0007669"/>
    <property type="project" value="InterPro"/>
</dbReference>
<evidence type="ECO:0000313" key="4">
    <source>
        <dbReference type="Proteomes" id="UP000046187"/>
    </source>
</evidence>
<accession>A0A0K3A607</accession>
<dbReference type="AlphaFoldDB" id="A0A0K3A607"/>
<feature type="domain" description="Toxin SymE-like" evidence="2">
    <location>
        <begin position="75"/>
        <end position="125"/>
    </location>
</feature>
<dbReference type="GO" id="GO:0016788">
    <property type="term" value="F:hydrolase activity, acting on ester bonds"/>
    <property type="evidence" value="ECO:0007669"/>
    <property type="project" value="InterPro"/>
</dbReference>
<evidence type="ECO:0000256" key="1">
    <source>
        <dbReference type="SAM" id="MobiDB-lite"/>
    </source>
</evidence>
<evidence type="ECO:0000259" key="2">
    <source>
        <dbReference type="Pfam" id="PF08845"/>
    </source>
</evidence>
<sequence length="130" mass="14484">MRQPSSHRAPDRPTAACKRATRQPQPSPPPEPKRAWSLRYIEPPLTPMMPVEAAAAAIAAELASPPRAPRRPRAPTQCTVGYGYYPASHQHVPMLRFRGRWLEQLGFAIGQTLRVQVRDGELVVSVARED</sequence>
<reference evidence="4" key="1">
    <citation type="submission" date="2015-07" db="EMBL/GenBank/DDBJ databases">
        <authorList>
            <person name="Wibberg D."/>
        </authorList>
    </citation>
    <scope>NUCLEOTIDE SEQUENCE [LARGE SCALE GENOMIC DNA]</scope>
</reference>
<name>A0A0K3A607_9XANT</name>
<proteinExistence type="predicted"/>